<organism evidence="2 3">
    <name type="scientific">Coleofasciculus chthonoplastes PCC 7420</name>
    <dbReference type="NCBI Taxonomy" id="118168"/>
    <lineage>
        <taxon>Bacteria</taxon>
        <taxon>Bacillati</taxon>
        <taxon>Cyanobacteriota</taxon>
        <taxon>Cyanophyceae</taxon>
        <taxon>Coleofasciculales</taxon>
        <taxon>Coleofasciculaceae</taxon>
        <taxon>Coleofasciculus</taxon>
    </lineage>
</organism>
<dbReference type="PROSITE" id="PS50112">
    <property type="entry name" value="PAS"/>
    <property type="match status" value="1"/>
</dbReference>
<dbReference type="InterPro" id="IPR013767">
    <property type="entry name" value="PAS_fold"/>
</dbReference>
<dbReference type="Gene3D" id="3.30.450.20">
    <property type="entry name" value="PAS domain"/>
    <property type="match status" value="1"/>
</dbReference>
<gene>
    <name evidence="2" type="ORF">MC7420_743</name>
</gene>
<proteinExistence type="predicted"/>
<accession>B4VSV3</accession>
<dbReference type="eggNOG" id="COG5002">
    <property type="taxonomic scope" value="Bacteria"/>
</dbReference>
<dbReference type="InterPro" id="IPR000014">
    <property type="entry name" value="PAS"/>
</dbReference>
<feature type="domain" description="PAS" evidence="1">
    <location>
        <begin position="87"/>
        <end position="138"/>
    </location>
</feature>
<evidence type="ECO:0000313" key="3">
    <source>
        <dbReference type="Proteomes" id="UP000003835"/>
    </source>
</evidence>
<dbReference type="InterPro" id="IPR035965">
    <property type="entry name" value="PAS-like_dom_sf"/>
</dbReference>
<dbReference type="AlphaFoldDB" id="B4VSV3"/>
<dbReference type="RefSeq" id="WP_006101689.1">
    <property type="nucleotide sequence ID" value="NZ_DS989851.1"/>
</dbReference>
<dbReference type="GO" id="GO:0006355">
    <property type="term" value="P:regulation of DNA-templated transcription"/>
    <property type="evidence" value="ECO:0007669"/>
    <property type="project" value="InterPro"/>
</dbReference>
<dbReference type="Pfam" id="PF00989">
    <property type="entry name" value="PAS"/>
    <property type="match status" value="1"/>
</dbReference>
<dbReference type="EMBL" id="DS989851">
    <property type="protein sequence ID" value="EDX74869.1"/>
    <property type="molecule type" value="Genomic_DNA"/>
</dbReference>
<dbReference type="SUPFAM" id="SSF55785">
    <property type="entry name" value="PYP-like sensor domain (PAS domain)"/>
    <property type="match status" value="1"/>
</dbReference>
<keyword evidence="3" id="KW-1185">Reference proteome</keyword>
<protein>
    <recommendedName>
        <fullName evidence="1">PAS domain-containing protein</fullName>
    </recommendedName>
</protein>
<sequence length="138" mass="15596">MGEYLHKKMSAGTFNRDLKRFMQQLEALQGRLDRLYHCVNAANDQSHLLPSAFKELGIASEELQVAIEELLAQAEESAAMQLELAAERQRYQHLFQFLPHAYLETDTNGKIIEANQAAANLLNVSQQFLVGKPLVQRA</sequence>
<dbReference type="STRING" id="118168.MC7420_743"/>
<dbReference type="HOGENOM" id="CLU_1851733_0_0_3"/>
<evidence type="ECO:0000313" key="2">
    <source>
        <dbReference type="EMBL" id="EDX74869.1"/>
    </source>
</evidence>
<reference evidence="2 3" key="1">
    <citation type="submission" date="2008-07" db="EMBL/GenBank/DDBJ databases">
        <authorList>
            <person name="Tandeau de Marsac N."/>
            <person name="Ferriera S."/>
            <person name="Johnson J."/>
            <person name="Kravitz S."/>
            <person name="Beeson K."/>
            <person name="Sutton G."/>
            <person name="Rogers Y.-H."/>
            <person name="Friedman R."/>
            <person name="Frazier M."/>
            <person name="Venter J.C."/>
        </authorList>
    </citation>
    <scope>NUCLEOTIDE SEQUENCE [LARGE SCALE GENOMIC DNA]</scope>
    <source>
        <strain evidence="2 3">PCC 7420</strain>
    </source>
</reference>
<name>B4VSV3_9CYAN</name>
<evidence type="ECO:0000259" key="1">
    <source>
        <dbReference type="PROSITE" id="PS50112"/>
    </source>
</evidence>
<dbReference type="CDD" id="cd00130">
    <property type="entry name" value="PAS"/>
    <property type="match status" value="1"/>
</dbReference>
<dbReference type="Proteomes" id="UP000003835">
    <property type="component" value="Unassembled WGS sequence"/>
</dbReference>